<sequence length="277" mass="31803">MQVFELHFNPKNTEDRIIDAFSYQPANIYEKKLGNLYMTGELNQAMPQNSRFLNNLASVIQKEYYSAGLKKSCQQSLQDSLKKANEFLDGQVQKANVSWLGNLNFSTLSFSDFALNFTKIGDMKIWLFRNGELLDISQDLESQEAEIYPLKVFGNIVTGRLAQNDKVIVLNKDVFSALTQEKDFLRQLEQISDEKGLKEFLKTKKQILTEVSGICLLILVNEESTAKQTLTFHQDVPKFSFRQTFKIPKIKLTIPRKKIILVLGLILILVVGFFIFR</sequence>
<feature type="transmembrane region" description="Helical" evidence="1">
    <location>
        <begin position="259"/>
        <end position="276"/>
    </location>
</feature>
<gene>
    <name evidence="2" type="ORF">COS61_02840</name>
</gene>
<reference evidence="3" key="1">
    <citation type="submission" date="2017-09" db="EMBL/GenBank/DDBJ databases">
        <title>Depth-based differentiation of microbial function through sediment-hosted aquifers and enrichment of novel symbionts in the deep terrestrial subsurface.</title>
        <authorList>
            <person name="Probst A.J."/>
            <person name="Ladd B."/>
            <person name="Jarett J.K."/>
            <person name="Geller-Mcgrath D.E."/>
            <person name="Sieber C.M.K."/>
            <person name="Emerson J.B."/>
            <person name="Anantharaman K."/>
            <person name="Thomas B.C."/>
            <person name="Malmstrom R."/>
            <person name="Stieglmeier M."/>
            <person name="Klingl A."/>
            <person name="Woyke T."/>
            <person name="Ryan C.M."/>
            <person name="Banfield J.F."/>
        </authorList>
    </citation>
    <scope>NUCLEOTIDE SEQUENCE [LARGE SCALE GENOMIC DNA]</scope>
</reference>
<keyword evidence="1" id="KW-1133">Transmembrane helix</keyword>
<evidence type="ECO:0000256" key="1">
    <source>
        <dbReference type="SAM" id="Phobius"/>
    </source>
</evidence>
<accession>A0A2M7B4X1</accession>
<dbReference type="AlphaFoldDB" id="A0A2M7B4X1"/>
<keyword evidence="1" id="KW-0812">Transmembrane</keyword>
<dbReference type="Proteomes" id="UP000228949">
    <property type="component" value="Unassembled WGS sequence"/>
</dbReference>
<keyword evidence="1" id="KW-0472">Membrane</keyword>
<evidence type="ECO:0000313" key="2">
    <source>
        <dbReference type="EMBL" id="PIU98174.1"/>
    </source>
</evidence>
<dbReference type="EMBL" id="PEVJ01000069">
    <property type="protein sequence ID" value="PIU98174.1"/>
    <property type="molecule type" value="Genomic_DNA"/>
</dbReference>
<organism evidence="2 3">
    <name type="scientific">Candidatus Wolfebacteria bacterium CG03_land_8_20_14_0_80_40_12</name>
    <dbReference type="NCBI Taxonomy" id="1975069"/>
    <lineage>
        <taxon>Bacteria</taxon>
        <taxon>Candidatus Wolfeibacteriota</taxon>
    </lineage>
</organism>
<evidence type="ECO:0000313" key="3">
    <source>
        <dbReference type="Proteomes" id="UP000228949"/>
    </source>
</evidence>
<protein>
    <submittedName>
        <fullName evidence="2">Uncharacterized protein</fullName>
    </submittedName>
</protein>
<comment type="caution">
    <text evidence="2">The sequence shown here is derived from an EMBL/GenBank/DDBJ whole genome shotgun (WGS) entry which is preliminary data.</text>
</comment>
<name>A0A2M7B4X1_9BACT</name>
<proteinExistence type="predicted"/>